<evidence type="ECO:0000256" key="1">
    <source>
        <dbReference type="SAM" id="MobiDB-lite"/>
    </source>
</evidence>
<sequence length="142" mass="16246">TSTLCRFQELYNPHQVPPHVATSFSRVVVALIYTAASEPVNTPLCRAILSSAPLPLRRSTTQSTPWGPQQNTHKMRKRSDERRLHCWVVVLLKMSTKEVSSVFSTVKTRKGFPQSRHQDSRTPGHGRTLLMTSETWIRLIYF</sequence>
<protein>
    <submittedName>
        <fullName evidence="2">Uncharacterized protein</fullName>
    </submittedName>
</protein>
<proteinExistence type="predicted"/>
<feature type="region of interest" description="Disordered" evidence="1">
    <location>
        <begin position="59"/>
        <end position="78"/>
    </location>
</feature>
<name>A0A8C2W7D3_CYCLU</name>
<evidence type="ECO:0000313" key="2">
    <source>
        <dbReference type="Ensembl" id="ENSCLMP00005000230.1"/>
    </source>
</evidence>
<dbReference type="Proteomes" id="UP000694565">
    <property type="component" value="Unplaced"/>
</dbReference>
<keyword evidence="3" id="KW-1185">Reference proteome</keyword>
<feature type="compositionally biased region" description="Polar residues" evidence="1">
    <location>
        <begin position="59"/>
        <end position="72"/>
    </location>
</feature>
<accession>A0A8C2W7D3</accession>
<organism evidence="2 3">
    <name type="scientific">Cyclopterus lumpus</name>
    <name type="common">Lumpsucker</name>
    <dbReference type="NCBI Taxonomy" id="8103"/>
    <lineage>
        <taxon>Eukaryota</taxon>
        <taxon>Metazoa</taxon>
        <taxon>Chordata</taxon>
        <taxon>Craniata</taxon>
        <taxon>Vertebrata</taxon>
        <taxon>Euteleostomi</taxon>
        <taxon>Actinopterygii</taxon>
        <taxon>Neopterygii</taxon>
        <taxon>Teleostei</taxon>
        <taxon>Neoteleostei</taxon>
        <taxon>Acanthomorphata</taxon>
        <taxon>Eupercaria</taxon>
        <taxon>Perciformes</taxon>
        <taxon>Cottioidei</taxon>
        <taxon>Cottales</taxon>
        <taxon>Cyclopteridae</taxon>
        <taxon>Cyclopterus</taxon>
    </lineage>
</organism>
<dbReference type="AlphaFoldDB" id="A0A8C2W7D3"/>
<reference evidence="2" key="2">
    <citation type="submission" date="2025-09" db="UniProtKB">
        <authorList>
            <consortium name="Ensembl"/>
        </authorList>
    </citation>
    <scope>IDENTIFICATION</scope>
</reference>
<reference evidence="2" key="1">
    <citation type="submission" date="2025-08" db="UniProtKB">
        <authorList>
            <consortium name="Ensembl"/>
        </authorList>
    </citation>
    <scope>IDENTIFICATION</scope>
</reference>
<dbReference type="Ensembl" id="ENSCLMT00005000243.1">
    <property type="protein sequence ID" value="ENSCLMP00005000230.1"/>
    <property type="gene ID" value="ENSCLMG00005000206.1"/>
</dbReference>
<evidence type="ECO:0000313" key="3">
    <source>
        <dbReference type="Proteomes" id="UP000694565"/>
    </source>
</evidence>